<dbReference type="GeneID" id="94583840"/>
<dbReference type="AlphaFoldDB" id="A0A1D8NLZ3"/>
<dbReference type="VEuPathDB" id="FungiDB:YALI1_F05893g"/>
<dbReference type="Proteomes" id="UP000182444">
    <property type="component" value="Chromosome 1F"/>
</dbReference>
<accession>A0A1D8NLZ3</accession>
<dbReference type="EMBL" id="CP017558">
    <property type="protein sequence ID" value="AOW06623.1"/>
    <property type="molecule type" value="Genomic_DNA"/>
</dbReference>
<name>A0A1D8NLZ3_YARLL</name>
<evidence type="ECO:0000313" key="1">
    <source>
        <dbReference type="EMBL" id="AOW06623.1"/>
    </source>
</evidence>
<sequence>MTNQHFSQFPIHTSLAAYLIAPHLALRGFGDDGKQPAGTCTSPHFDHVILSAPGFVRSWVFPGDVMHLSTLCCPPLATPTPRPRLGRSWQRLARALLHPKFPATRPKQSSSPD</sequence>
<reference evidence="1 2" key="1">
    <citation type="journal article" date="2016" name="PLoS ONE">
        <title>Sequence Assembly of Yarrowia lipolytica Strain W29/CLIB89 Shows Transposable Element Diversity.</title>
        <authorList>
            <person name="Magnan C."/>
            <person name="Yu J."/>
            <person name="Chang I."/>
            <person name="Jahn E."/>
            <person name="Kanomata Y."/>
            <person name="Wu J."/>
            <person name="Zeller M."/>
            <person name="Oakes M."/>
            <person name="Baldi P."/>
            <person name="Sandmeyer S."/>
        </authorList>
    </citation>
    <scope>NUCLEOTIDE SEQUENCE [LARGE SCALE GENOMIC DNA]</scope>
    <source>
        <strain evidence="2">CLIB89(W29)</strain>
    </source>
</reference>
<protein>
    <submittedName>
        <fullName evidence="1">Uncharacterized protein</fullName>
    </submittedName>
</protein>
<organism evidence="1 2">
    <name type="scientific">Yarrowia lipolytica</name>
    <name type="common">Candida lipolytica</name>
    <dbReference type="NCBI Taxonomy" id="4952"/>
    <lineage>
        <taxon>Eukaryota</taxon>
        <taxon>Fungi</taxon>
        <taxon>Dikarya</taxon>
        <taxon>Ascomycota</taxon>
        <taxon>Saccharomycotina</taxon>
        <taxon>Dipodascomycetes</taxon>
        <taxon>Dipodascales</taxon>
        <taxon>Dipodascales incertae sedis</taxon>
        <taxon>Yarrowia</taxon>
    </lineage>
</organism>
<evidence type="ECO:0000313" key="2">
    <source>
        <dbReference type="Proteomes" id="UP000182444"/>
    </source>
</evidence>
<gene>
    <name evidence="1" type="ORF">YALI1_F05893g</name>
</gene>
<proteinExistence type="predicted"/>
<dbReference type="RefSeq" id="XP_068139352.1">
    <property type="nucleotide sequence ID" value="XM_068283251.1"/>
</dbReference>